<keyword evidence="13" id="KW-0675">Receptor</keyword>
<dbReference type="GO" id="GO:0009279">
    <property type="term" value="C:cell outer membrane"/>
    <property type="evidence" value="ECO:0007669"/>
    <property type="project" value="UniProtKB-SubCell"/>
</dbReference>
<dbReference type="InterPro" id="IPR012910">
    <property type="entry name" value="Plug_dom"/>
</dbReference>
<keyword evidence="10" id="KW-0732">Signal</keyword>
<evidence type="ECO:0000256" key="9">
    <source>
        <dbReference type="RuleBase" id="RU003357"/>
    </source>
</evidence>
<dbReference type="GO" id="GO:0044718">
    <property type="term" value="P:siderophore transmembrane transport"/>
    <property type="evidence" value="ECO:0007669"/>
    <property type="project" value="TreeGrafter"/>
</dbReference>
<evidence type="ECO:0000256" key="6">
    <source>
        <dbReference type="ARBA" id="ARBA00023136"/>
    </source>
</evidence>
<dbReference type="Pfam" id="PF13715">
    <property type="entry name" value="CarbopepD_reg_2"/>
    <property type="match status" value="1"/>
</dbReference>
<dbReference type="RefSeq" id="WP_036865249.1">
    <property type="nucleotide sequence ID" value="NZ_JRNS01000384.1"/>
</dbReference>
<name>A0A096AIR3_9BACT</name>
<dbReference type="Pfam" id="PF00593">
    <property type="entry name" value="TonB_dep_Rec_b-barrel"/>
    <property type="match status" value="1"/>
</dbReference>
<dbReference type="GO" id="GO:0015344">
    <property type="term" value="F:siderophore uptake transmembrane transporter activity"/>
    <property type="evidence" value="ECO:0007669"/>
    <property type="project" value="TreeGrafter"/>
</dbReference>
<dbReference type="InterPro" id="IPR000531">
    <property type="entry name" value="Beta-barrel_TonB"/>
</dbReference>
<evidence type="ECO:0000259" key="11">
    <source>
        <dbReference type="Pfam" id="PF00593"/>
    </source>
</evidence>
<dbReference type="AlphaFoldDB" id="A0A096AIR3"/>
<keyword evidence="7 8" id="KW-0998">Cell outer membrane</keyword>
<evidence type="ECO:0000256" key="4">
    <source>
        <dbReference type="ARBA" id="ARBA00022692"/>
    </source>
</evidence>
<dbReference type="InterPro" id="IPR036942">
    <property type="entry name" value="Beta-barrel_TonB_sf"/>
</dbReference>
<comment type="subcellular location">
    <subcellularLocation>
        <location evidence="1 8">Cell outer membrane</location>
        <topology evidence="1 8">Multi-pass membrane protein</topology>
    </subcellularLocation>
</comment>
<evidence type="ECO:0000313" key="14">
    <source>
        <dbReference type="Proteomes" id="UP000029578"/>
    </source>
</evidence>
<keyword evidence="6 8" id="KW-0472">Membrane</keyword>
<dbReference type="Gene3D" id="2.60.40.1120">
    <property type="entry name" value="Carboxypeptidase-like, regulatory domain"/>
    <property type="match status" value="1"/>
</dbReference>
<organism evidence="13 14">
    <name type="scientific">Prevotella melaninogenica DNF00666</name>
    <dbReference type="NCBI Taxonomy" id="1401073"/>
    <lineage>
        <taxon>Bacteria</taxon>
        <taxon>Pseudomonadati</taxon>
        <taxon>Bacteroidota</taxon>
        <taxon>Bacteroidia</taxon>
        <taxon>Bacteroidales</taxon>
        <taxon>Prevotellaceae</taxon>
        <taxon>Prevotella</taxon>
    </lineage>
</organism>
<keyword evidence="3 8" id="KW-1134">Transmembrane beta strand</keyword>
<evidence type="ECO:0000256" key="5">
    <source>
        <dbReference type="ARBA" id="ARBA00023077"/>
    </source>
</evidence>
<keyword evidence="2 8" id="KW-0813">Transport</keyword>
<dbReference type="EMBL" id="JRNS01000384">
    <property type="protein sequence ID" value="KGF47018.1"/>
    <property type="molecule type" value="Genomic_DNA"/>
</dbReference>
<feature type="domain" description="TonB-dependent receptor-like beta-barrel" evidence="11">
    <location>
        <begin position="311"/>
        <end position="788"/>
    </location>
</feature>
<feature type="chain" id="PRO_5001923782" evidence="10">
    <location>
        <begin position="20"/>
        <end position="821"/>
    </location>
</feature>
<evidence type="ECO:0000256" key="1">
    <source>
        <dbReference type="ARBA" id="ARBA00004571"/>
    </source>
</evidence>
<dbReference type="PROSITE" id="PS52016">
    <property type="entry name" value="TONB_DEPENDENT_REC_3"/>
    <property type="match status" value="1"/>
</dbReference>
<dbReference type="InterPro" id="IPR039426">
    <property type="entry name" value="TonB-dep_rcpt-like"/>
</dbReference>
<evidence type="ECO:0000256" key="10">
    <source>
        <dbReference type="SAM" id="SignalP"/>
    </source>
</evidence>
<dbReference type="SUPFAM" id="SSF56935">
    <property type="entry name" value="Porins"/>
    <property type="match status" value="1"/>
</dbReference>
<feature type="domain" description="TonB-dependent receptor plug" evidence="12">
    <location>
        <begin position="123"/>
        <end position="228"/>
    </location>
</feature>
<dbReference type="CDD" id="cd01347">
    <property type="entry name" value="ligand_gated_channel"/>
    <property type="match status" value="1"/>
</dbReference>
<dbReference type="InterPro" id="IPR037066">
    <property type="entry name" value="Plug_dom_sf"/>
</dbReference>
<evidence type="ECO:0000256" key="8">
    <source>
        <dbReference type="PROSITE-ProRule" id="PRU01360"/>
    </source>
</evidence>
<dbReference type="InterPro" id="IPR008969">
    <property type="entry name" value="CarboxyPept-like_regulatory"/>
</dbReference>
<keyword evidence="5 9" id="KW-0798">TonB box</keyword>
<comment type="similarity">
    <text evidence="8 9">Belongs to the TonB-dependent receptor family.</text>
</comment>
<evidence type="ECO:0000256" key="2">
    <source>
        <dbReference type="ARBA" id="ARBA00022448"/>
    </source>
</evidence>
<dbReference type="PANTHER" id="PTHR30069:SF57">
    <property type="entry name" value="TONB-DEPENDENT RECEPTOR"/>
    <property type="match status" value="1"/>
</dbReference>
<gene>
    <name evidence="13" type="ORF">HMPREF0661_07610</name>
</gene>
<protein>
    <submittedName>
        <fullName evidence="13">TonB-dependent receptor</fullName>
    </submittedName>
</protein>
<evidence type="ECO:0000256" key="7">
    <source>
        <dbReference type="ARBA" id="ARBA00023237"/>
    </source>
</evidence>
<dbReference type="PANTHER" id="PTHR30069">
    <property type="entry name" value="TONB-DEPENDENT OUTER MEMBRANE RECEPTOR"/>
    <property type="match status" value="1"/>
</dbReference>
<dbReference type="Gene3D" id="2.40.170.20">
    <property type="entry name" value="TonB-dependent receptor, beta-barrel domain"/>
    <property type="match status" value="1"/>
</dbReference>
<comment type="caution">
    <text evidence="13">The sequence shown here is derived from an EMBL/GenBank/DDBJ whole genome shotgun (WGS) entry which is preliminary data.</text>
</comment>
<dbReference type="Pfam" id="PF07715">
    <property type="entry name" value="Plug"/>
    <property type="match status" value="1"/>
</dbReference>
<dbReference type="Proteomes" id="UP000029578">
    <property type="component" value="Unassembled WGS sequence"/>
</dbReference>
<evidence type="ECO:0000259" key="12">
    <source>
        <dbReference type="Pfam" id="PF07715"/>
    </source>
</evidence>
<keyword evidence="4 8" id="KW-0812">Transmembrane</keyword>
<evidence type="ECO:0000313" key="13">
    <source>
        <dbReference type="EMBL" id="KGF47018.1"/>
    </source>
</evidence>
<feature type="signal peptide" evidence="10">
    <location>
        <begin position="1"/>
        <end position="19"/>
    </location>
</feature>
<dbReference type="SUPFAM" id="SSF49464">
    <property type="entry name" value="Carboxypeptidase regulatory domain-like"/>
    <property type="match status" value="1"/>
</dbReference>
<dbReference type="Gene3D" id="2.170.130.10">
    <property type="entry name" value="TonB-dependent receptor, plug domain"/>
    <property type="match status" value="1"/>
</dbReference>
<sequence>MKKYLLILTAMLYSLVSMAQNTDAMLFGDVKAKEGGKHLSHAVIQVKGTNLKTQCDASGHFKLSNLPVGRQVIIATLAGYQQQEKEVDMVNNKGSEVYFELEKDPLELSQVVVTGTRTSHFVKDVPIRTEVLTSQAITKKNAQNLYDALEGVPGIRVEQQCQFCNFSEVRMQGLGAEHTQVLIDGEPIYSGLAGVYGLQQIGTNDIDRLEVVKGAGSALYGSSAVAGAINIISKEPTFEPSVNGDIQFGNFGFKSYKGSGSMRYNNIGLGVFAQRTQMDAIDRTQNGLTRKEVKNKDGISDRVDETMNNLGFSLYFYQPFAKNDKLVLRGKAIDEHRFGGVMTNDQYLNPYTDGTEDIRTNRLSADLAYTLPIGKHSELNLTTAYVYHKRQATNDTFLHDYMDSHKDPAHPDQDGAEPDVSMMRPYIAKENTVTPSITFTSILGNHTLLGGVQGYFTRLRETGLYVISAEDEKTSPYYGVPYTSIGKKHANEVGFFVQDEWNVTPKLTVVPGIRIDSHSSGEEYATSVKVSDSAFPTTKFSKTTVNPRIAIKYELTPSLILRANVGTGFRAPYGFSEDLHLCSGSPRVWKSSNLKGERAISYNLSADYYAKKYQFSINIFRTNLKDKIQFSPADDEVKKFGYSYQWENVDDAYVQGVELGAKANLFRNFNAGINWTFNQGKFKHERADWSDPNDETVKEFPQRRQYAKDSRNISRFPAMTGDIDLDYTPGTWTFSLTSSLQGRMFIDYNSEDDGATSKIKKTNTFMIFNCRAAKRFGTCTVYAGAKNIFSYIQDEKHTDDAAFMYAPVYGATWYVGLSVKL</sequence>
<accession>A0A096AIR3</accession>
<evidence type="ECO:0000256" key="3">
    <source>
        <dbReference type="ARBA" id="ARBA00022452"/>
    </source>
</evidence>
<reference evidence="13 14" key="1">
    <citation type="submission" date="2014-07" db="EMBL/GenBank/DDBJ databases">
        <authorList>
            <person name="McCorrison J."/>
            <person name="Sanka R."/>
            <person name="Torralba M."/>
            <person name="Gillis M."/>
            <person name="Haft D.H."/>
            <person name="Methe B."/>
            <person name="Sutton G."/>
            <person name="Nelson K.E."/>
        </authorList>
    </citation>
    <scope>NUCLEOTIDE SEQUENCE [LARGE SCALE GENOMIC DNA]</scope>
    <source>
        <strain evidence="13 14">DNF00666</strain>
    </source>
</reference>
<proteinExistence type="inferred from homology"/>